<name>A0A2D0INQ9_XENBU</name>
<dbReference type="Proteomes" id="UP000225833">
    <property type="component" value="Unassembled WGS sequence"/>
</dbReference>
<organism evidence="2 3">
    <name type="scientific">Xenorhabdus budapestensis</name>
    <dbReference type="NCBI Taxonomy" id="290110"/>
    <lineage>
        <taxon>Bacteria</taxon>
        <taxon>Pseudomonadati</taxon>
        <taxon>Pseudomonadota</taxon>
        <taxon>Gammaproteobacteria</taxon>
        <taxon>Enterobacterales</taxon>
        <taxon>Morganellaceae</taxon>
        <taxon>Xenorhabdus</taxon>
    </lineage>
</organism>
<evidence type="ECO:0000313" key="2">
    <source>
        <dbReference type="EMBL" id="PHM23437.1"/>
    </source>
</evidence>
<evidence type="ECO:0000313" key="3">
    <source>
        <dbReference type="Proteomes" id="UP000225833"/>
    </source>
</evidence>
<proteinExistence type="predicted"/>
<protein>
    <submittedName>
        <fullName evidence="2">Transposase</fullName>
    </submittedName>
</protein>
<feature type="domain" description="Insertion element IS402-like" evidence="1">
    <location>
        <begin position="11"/>
        <end position="89"/>
    </location>
</feature>
<reference evidence="2 3" key="1">
    <citation type="journal article" date="2017" name="Nat. Microbiol.">
        <title>Natural product diversity associated with the nematode symbionts Photorhabdus and Xenorhabdus.</title>
        <authorList>
            <person name="Tobias N.J."/>
            <person name="Wolff H."/>
            <person name="Djahanschiri B."/>
            <person name="Grundmann F."/>
            <person name="Kronenwerth M."/>
            <person name="Shi Y.M."/>
            <person name="Simonyi S."/>
            <person name="Grun P."/>
            <person name="Shapiro-Ilan D."/>
            <person name="Pidot S.J."/>
            <person name="Stinear T.P."/>
            <person name="Ebersberger I."/>
            <person name="Bode H.B."/>
        </authorList>
    </citation>
    <scope>NUCLEOTIDE SEQUENCE [LARGE SCALE GENOMIC DNA]</scope>
    <source>
        <strain evidence="2 3">DSM 16342</strain>
    </source>
</reference>
<dbReference type="InterPro" id="IPR025161">
    <property type="entry name" value="IS402-like_dom"/>
</dbReference>
<comment type="caution">
    <text evidence="2">The sequence shown here is derived from an EMBL/GenBank/DDBJ whole genome shotgun (WGS) entry which is preliminary data.</text>
</comment>
<sequence>MNKKSIAQWFISDELWQKIEPLLPPHKTRHPLGCHRRRVDNRAAMNAIFFVSRTRCQWNALNATGICSSSSAHRRFQEWVAAGIFERLWQNGTGWLFD</sequence>
<dbReference type="PANTHER" id="PTHR30007">
    <property type="entry name" value="PHP DOMAIN PROTEIN"/>
    <property type="match status" value="1"/>
</dbReference>
<dbReference type="Pfam" id="PF13340">
    <property type="entry name" value="DUF4096"/>
    <property type="match status" value="1"/>
</dbReference>
<dbReference type="EMBL" id="NIBS01000036">
    <property type="protein sequence ID" value="PHM23437.1"/>
    <property type="molecule type" value="Genomic_DNA"/>
</dbReference>
<accession>A0A2D0INQ9</accession>
<evidence type="ECO:0000259" key="1">
    <source>
        <dbReference type="Pfam" id="PF13340"/>
    </source>
</evidence>
<dbReference type="AlphaFoldDB" id="A0A2D0INQ9"/>
<gene>
    <name evidence="2" type="ORF">Xbud_03557</name>
</gene>